<reference evidence="1" key="2">
    <citation type="submission" date="2020-01" db="EMBL/GenBank/DDBJ databases">
        <authorList>
            <person name="Hornung B."/>
        </authorList>
    </citation>
    <scope>NUCLEOTIDE SEQUENCE</scope>
    <source>
        <strain evidence="1">PacBioINE</strain>
    </source>
</reference>
<dbReference type="Proteomes" id="UP000836597">
    <property type="component" value="Chromosome"/>
</dbReference>
<keyword evidence="3" id="KW-1185">Reference proteome</keyword>
<dbReference type="KEGG" id="aacx:DEACI_1814"/>
<dbReference type="EMBL" id="LR746496">
    <property type="protein sequence ID" value="CAA7601161.1"/>
    <property type="molecule type" value="Genomic_DNA"/>
</dbReference>
<evidence type="ECO:0000313" key="3">
    <source>
        <dbReference type="Proteomes" id="UP001071230"/>
    </source>
</evidence>
<name>A0A8S0WXV0_9FIRM</name>
<evidence type="ECO:0000313" key="1">
    <source>
        <dbReference type="EMBL" id="CAA7601161.1"/>
    </source>
</evidence>
<dbReference type="Proteomes" id="UP001071230">
    <property type="component" value="Unassembled WGS sequence"/>
</dbReference>
<evidence type="ECO:0000313" key="2">
    <source>
        <dbReference type="EMBL" id="CEJ08560.1"/>
    </source>
</evidence>
<organism evidence="1">
    <name type="scientific">Acididesulfobacillus acetoxydans</name>
    <dbReference type="NCBI Taxonomy" id="1561005"/>
    <lineage>
        <taxon>Bacteria</taxon>
        <taxon>Bacillati</taxon>
        <taxon>Bacillota</taxon>
        <taxon>Clostridia</taxon>
        <taxon>Eubacteriales</taxon>
        <taxon>Peptococcaceae</taxon>
        <taxon>Acididesulfobacillus</taxon>
    </lineage>
</organism>
<gene>
    <name evidence="1" type="ORF">DEACI_1814</name>
    <name evidence="2" type="ORF">DEACI_3037</name>
</gene>
<reference evidence="2" key="1">
    <citation type="submission" date="2014-11" db="EMBL/GenBank/DDBJ databases">
        <authorList>
            <person name="Hornung B.V."/>
        </authorList>
    </citation>
    <scope>NUCLEOTIDE SEQUENCE</scope>
    <source>
        <strain evidence="2">INE</strain>
    </source>
</reference>
<protein>
    <submittedName>
        <fullName evidence="1">Uncharacterized protein</fullName>
    </submittedName>
</protein>
<accession>A0A8S0WXV0</accession>
<proteinExistence type="predicted"/>
<dbReference type="EMBL" id="CDGJ01000082">
    <property type="protein sequence ID" value="CEJ08560.1"/>
    <property type="molecule type" value="Genomic_DNA"/>
</dbReference>
<dbReference type="AlphaFoldDB" id="A0A8S0WXV0"/>
<sequence length="53" mass="6260">MFLNYRIELCRSCYFKRTGHCRHSDAYIQNRQLFPPAPGGECPHRVPAPWLPE</sequence>